<comment type="caution">
    <text evidence="16">The sequence shown here is derived from an EMBL/GenBank/DDBJ whole genome shotgun (WGS) entry which is preliminary data.</text>
</comment>
<evidence type="ECO:0000256" key="10">
    <source>
        <dbReference type="PROSITE-ProRule" id="PRU01240"/>
    </source>
</evidence>
<evidence type="ECO:0000256" key="7">
    <source>
        <dbReference type="ARBA" id="ARBA00022825"/>
    </source>
</evidence>
<dbReference type="PROSITE" id="PS00136">
    <property type="entry name" value="SUBTILASE_ASP"/>
    <property type="match status" value="1"/>
</dbReference>
<feature type="active site" description="Charge relay system" evidence="9 10">
    <location>
        <position position="543"/>
    </location>
</feature>
<dbReference type="Proteomes" id="UP000323000">
    <property type="component" value="Chromosome 11"/>
</dbReference>
<evidence type="ECO:0000256" key="2">
    <source>
        <dbReference type="ARBA" id="ARBA00011073"/>
    </source>
</evidence>
<feature type="domain" description="Subtilisin-like protease fibronectin type-III" evidence="15">
    <location>
        <begin position="657"/>
        <end position="752"/>
    </location>
</feature>
<name>A0A5C7H2R7_9ROSI</name>
<feature type="domain" description="PA" evidence="13">
    <location>
        <begin position="373"/>
        <end position="462"/>
    </location>
</feature>
<feature type="domain" description="Inhibitor I9" evidence="14">
    <location>
        <begin position="37"/>
        <end position="117"/>
    </location>
</feature>
<dbReference type="Gene3D" id="3.40.50.200">
    <property type="entry name" value="Peptidase S8/S53 domain"/>
    <property type="match status" value="1"/>
</dbReference>
<evidence type="ECO:0008006" key="18">
    <source>
        <dbReference type="Google" id="ProtNLM"/>
    </source>
</evidence>
<evidence type="ECO:0000256" key="5">
    <source>
        <dbReference type="ARBA" id="ARBA00022729"/>
    </source>
</evidence>
<dbReference type="CDD" id="cd04852">
    <property type="entry name" value="Peptidases_S8_3"/>
    <property type="match status" value="1"/>
</dbReference>
<sequence>MLQSMVAIIVCLVLMLSLSPSMAVKVDDTEENSLLSTYIVYVTKPEGGVNSMQSVDLDSFYQSFLPVSLSSSDREQRLVYSYRNVVNGFAAKLTAEEVKAMETKEGFVSAHVQKILPLHTTHTPNFLGLHQNLGFWKQSNFGKGVIIGVLDTGITPGHPSFSDAGMPPPPAKWKGKCEFDATACNNKLIGARTFQTDSKPTRGGVAAADPPIDDEGHGTHTSSTAAGNFVEGASVFGQANGTASGIAPLAHLAMYKVCSEAGCAESDILAGMDTAIDDGADVLSLSLGGGSAPFYADSIAMGAFSATQKGIFVSCSAGNEGPFYGTLSNEAPWILTVGASTVDRIFFAAAQLGNGMVYEGESIFQPKDFPSTQLPLVYAGANGNESAAFCAAGSLSSSDVQGKIVLCERGGGIGRIDKGQTVKDAGGVAMILMNDKLNGYSTLADPHVLPATHVSFAAGTSIKAYINSTSSPTATVLFRGTVIGKKSAPEVTSFSSRGPSFASTGILKPDIIGPGVNILAAWPISVENNTNTKSTFNVISGTSMSCPHLSGVAALLKGSHPDWSPAAIKSAIMTSADIVNLGGKPIIDQELLPADVFAVGSGHVNPSKANDPGLIYDIQPDDYIPYLCGLNYTNQEVGSIVQRTVSCSNESSIPEAQLNYPSFSIIFGSTPQTYTRTVTYVGQGNAIYNFEVVSLEGVDVTVKPEQIMFTETNQKATFSVTFTKTRNTNGAAFSQGYLNWVSGLHTVRSPIVAIFE</sequence>
<feature type="domain" description="Peptidase S8/S53" evidence="12">
    <location>
        <begin position="142"/>
        <end position="579"/>
    </location>
</feature>
<evidence type="ECO:0000259" key="14">
    <source>
        <dbReference type="Pfam" id="PF05922"/>
    </source>
</evidence>
<keyword evidence="17" id="KW-1185">Reference proteome</keyword>
<dbReference type="InterPro" id="IPR034197">
    <property type="entry name" value="Peptidases_S8_3"/>
</dbReference>
<dbReference type="OrthoDB" id="206201at2759"/>
<dbReference type="CDD" id="cd02120">
    <property type="entry name" value="PA_subtilisin_like"/>
    <property type="match status" value="1"/>
</dbReference>
<dbReference type="Gene3D" id="2.60.40.2310">
    <property type="match status" value="1"/>
</dbReference>
<dbReference type="InterPro" id="IPR000209">
    <property type="entry name" value="Peptidase_S8/S53_dom"/>
</dbReference>
<evidence type="ECO:0000313" key="17">
    <source>
        <dbReference type="Proteomes" id="UP000323000"/>
    </source>
</evidence>
<keyword evidence="7 10" id="KW-0720">Serine protease</keyword>
<protein>
    <recommendedName>
        <fullName evidence="18">Inhibitor I9 domain-containing protein</fullName>
    </recommendedName>
</protein>
<evidence type="ECO:0000256" key="1">
    <source>
        <dbReference type="ARBA" id="ARBA00004613"/>
    </source>
</evidence>
<dbReference type="Gene3D" id="3.50.30.30">
    <property type="match status" value="1"/>
</dbReference>
<dbReference type="FunFam" id="3.50.30.30:FF:000005">
    <property type="entry name" value="subtilisin-like protease SBT1.5"/>
    <property type="match status" value="1"/>
</dbReference>
<dbReference type="Pfam" id="PF02225">
    <property type="entry name" value="PA"/>
    <property type="match status" value="1"/>
</dbReference>
<dbReference type="InterPro" id="IPR045051">
    <property type="entry name" value="SBT"/>
</dbReference>
<dbReference type="FunFam" id="3.40.50.200:FF:000006">
    <property type="entry name" value="Subtilisin-like protease SBT1.5"/>
    <property type="match status" value="1"/>
</dbReference>
<comment type="similarity">
    <text evidence="2 10">Belongs to the peptidase S8 family.</text>
</comment>
<feature type="active site" description="Charge relay system" evidence="9 10">
    <location>
        <position position="217"/>
    </location>
</feature>
<dbReference type="Pfam" id="PF00082">
    <property type="entry name" value="Peptidase_S8"/>
    <property type="match status" value="1"/>
</dbReference>
<evidence type="ECO:0000256" key="6">
    <source>
        <dbReference type="ARBA" id="ARBA00022801"/>
    </source>
</evidence>
<dbReference type="GO" id="GO:0005576">
    <property type="term" value="C:extracellular region"/>
    <property type="evidence" value="ECO:0007669"/>
    <property type="project" value="UniProtKB-SubCell"/>
</dbReference>
<gene>
    <name evidence="16" type="ORF">EZV62_023549</name>
</gene>
<dbReference type="SUPFAM" id="SSF52743">
    <property type="entry name" value="Subtilisin-like"/>
    <property type="match status" value="1"/>
</dbReference>
<feature type="active site" description="Charge relay system" evidence="9 10">
    <location>
        <position position="151"/>
    </location>
</feature>
<evidence type="ECO:0000259" key="12">
    <source>
        <dbReference type="Pfam" id="PF00082"/>
    </source>
</evidence>
<dbReference type="InterPro" id="IPR023827">
    <property type="entry name" value="Peptidase_S8_Asp-AS"/>
</dbReference>
<keyword evidence="6 10" id="KW-0378">Hydrolase</keyword>
<keyword evidence="3" id="KW-0964">Secreted</keyword>
<accession>A0A5C7H2R7</accession>
<dbReference type="PRINTS" id="PR00723">
    <property type="entry name" value="SUBTILISIN"/>
</dbReference>
<dbReference type="GO" id="GO:0006508">
    <property type="term" value="P:proteolysis"/>
    <property type="evidence" value="ECO:0007669"/>
    <property type="project" value="UniProtKB-KW"/>
</dbReference>
<dbReference type="EMBL" id="VAHF01000011">
    <property type="protein sequence ID" value="TXG51025.1"/>
    <property type="molecule type" value="Genomic_DNA"/>
</dbReference>
<dbReference type="InterPro" id="IPR015500">
    <property type="entry name" value="Peptidase_S8_subtilisin-rel"/>
</dbReference>
<dbReference type="Pfam" id="PF05922">
    <property type="entry name" value="Inhibitor_I9"/>
    <property type="match status" value="1"/>
</dbReference>
<evidence type="ECO:0000256" key="8">
    <source>
        <dbReference type="ARBA" id="ARBA00023180"/>
    </source>
</evidence>
<evidence type="ECO:0000256" key="4">
    <source>
        <dbReference type="ARBA" id="ARBA00022670"/>
    </source>
</evidence>
<comment type="subcellular location">
    <subcellularLocation>
        <location evidence="1">Secreted</location>
    </subcellularLocation>
</comment>
<dbReference type="InterPro" id="IPR010259">
    <property type="entry name" value="S8pro/Inhibitor_I9"/>
</dbReference>
<evidence type="ECO:0000256" key="3">
    <source>
        <dbReference type="ARBA" id="ARBA00022525"/>
    </source>
</evidence>
<dbReference type="InterPro" id="IPR003137">
    <property type="entry name" value="PA_domain"/>
</dbReference>
<evidence type="ECO:0000259" key="15">
    <source>
        <dbReference type="Pfam" id="PF17766"/>
    </source>
</evidence>
<evidence type="ECO:0000259" key="13">
    <source>
        <dbReference type="Pfam" id="PF02225"/>
    </source>
</evidence>
<dbReference type="InterPro" id="IPR041469">
    <property type="entry name" value="Subtilisin-like_FN3"/>
</dbReference>
<dbReference type="InterPro" id="IPR046450">
    <property type="entry name" value="PA_dom_sf"/>
</dbReference>
<dbReference type="PROSITE" id="PS51892">
    <property type="entry name" value="SUBTILASE"/>
    <property type="match status" value="1"/>
</dbReference>
<keyword evidence="4 10" id="KW-0645">Protease</keyword>
<dbReference type="InterPro" id="IPR037045">
    <property type="entry name" value="S8pro/Inhibitor_I9_sf"/>
</dbReference>
<evidence type="ECO:0000256" key="9">
    <source>
        <dbReference type="PIRSR" id="PIRSR615500-1"/>
    </source>
</evidence>
<keyword evidence="5 11" id="KW-0732">Signal</keyword>
<dbReference type="SUPFAM" id="SSF52025">
    <property type="entry name" value="PA domain"/>
    <property type="match status" value="1"/>
</dbReference>
<organism evidence="16 17">
    <name type="scientific">Acer yangbiense</name>
    <dbReference type="NCBI Taxonomy" id="1000413"/>
    <lineage>
        <taxon>Eukaryota</taxon>
        <taxon>Viridiplantae</taxon>
        <taxon>Streptophyta</taxon>
        <taxon>Embryophyta</taxon>
        <taxon>Tracheophyta</taxon>
        <taxon>Spermatophyta</taxon>
        <taxon>Magnoliopsida</taxon>
        <taxon>eudicotyledons</taxon>
        <taxon>Gunneridae</taxon>
        <taxon>Pentapetalae</taxon>
        <taxon>rosids</taxon>
        <taxon>malvids</taxon>
        <taxon>Sapindales</taxon>
        <taxon>Sapindaceae</taxon>
        <taxon>Hippocastanoideae</taxon>
        <taxon>Acereae</taxon>
        <taxon>Acer</taxon>
    </lineage>
</organism>
<feature type="signal peptide" evidence="11">
    <location>
        <begin position="1"/>
        <end position="23"/>
    </location>
</feature>
<evidence type="ECO:0000256" key="11">
    <source>
        <dbReference type="SAM" id="SignalP"/>
    </source>
</evidence>
<dbReference type="Gene3D" id="3.30.70.80">
    <property type="entry name" value="Peptidase S8 propeptide/proteinase inhibitor I9"/>
    <property type="match status" value="1"/>
</dbReference>
<dbReference type="Pfam" id="PF17766">
    <property type="entry name" value="fn3_6"/>
    <property type="match status" value="1"/>
</dbReference>
<dbReference type="AlphaFoldDB" id="A0A5C7H2R7"/>
<feature type="chain" id="PRO_5023150255" description="Inhibitor I9 domain-containing protein" evidence="11">
    <location>
        <begin position="24"/>
        <end position="756"/>
    </location>
</feature>
<dbReference type="PANTHER" id="PTHR10795">
    <property type="entry name" value="PROPROTEIN CONVERTASE SUBTILISIN/KEXIN"/>
    <property type="match status" value="1"/>
</dbReference>
<proteinExistence type="inferred from homology"/>
<dbReference type="InterPro" id="IPR036852">
    <property type="entry name" value="Peptidase_S8/S53_dom_sf"/>
</dbReference>
<evidence type="ECO:0000313" key="16">
    <source>
        <dbReference type="EMBL" id="TXG51025.1"/>
    </source>
</evidence>
<keyword evidence="8" id="KW-0325">Glycoprotein</keyword>
<dbReference type="GO" id="GO:0004252">
    <property type="term" value="F:serine-type endopeptidase activity"/>
    <property type="evidence" value="ECO:0007669"/>
    <property type="project" value="UniProtKB-UniRule"/>
</dbReference>
<reference evidence="17" key="1">
    <citation type="journal article" date="2019" name="Gigascience">
        <title>De novo genome assembly of the endangered Acer yangbiense, a plant species with extremely small populations endemic to Yunnan Province, China.</title>
        <authorList>
            <person name="Yang J."/>
            <person name="Wariss H.M."/>
            <person name="Tao L."/>
            <person name="Zhang R."/>
            <person name="Yun Q."/>
            <person name="Hollingsworth P."/>
            <person name="Dao Z."/>
            <person name="Luo G."/>
            <person name="Guo H."/>
            <person name="Ma Y."/>
            <person name="Sun W."/>
        </authorList>
    </citation>
    <scope>NUCLEOTIDE SEQUENCE [LARGE SCALE GENOMIC DNA]</scope>
    <source>
        <strain evidence="17">cv. Malutang</strain>
    </source>
</reference>